<name>A0A427YTT9_9TREE</name>
<proteinExistence type="predicted"/>
<dbReference type="AlphaFoldDB" id="A0A427YTT9"/>
<reference evidence="1 2" key="1">
    <citation type="submission" date="2018-11" db="EMBL/GenBank/DDBJ databases">
        <title>Genome sequence of Saitozyma podzolica DSM 27192.</title>
        <authorList>
            <person name="Aliyu H."/>
            <person name="Gorte O."/>
            <person name="Ochsenreither K."/>
        </authorList>
    </citation>
    <scope>NUCLEOTIDE SEQUENCE [LARGE SCALE GENOMIC DNA]</scope>
    <source>
        <strain evidence="1 2">DSM 27192</strain>
    </source>
</reference>
<evidence type="ECO:0000313" key="1">
    <source>
        <dbReference type="EMBL" id="RSH94479.1"/>
    </source>
</evidence>
<dbReference type="OrthoDB" id="10482281at2759"/>
<keyword evidence="2" id="KW-1185">Reference proteome</keyword>
<accession>A0A427YTT9</accession>
<comment type="caution">
    <text evidence="1">The sequence shown here is derived from an EMBL/GenBank/DDBJ whole genome shotgun (WGS) entry which is preliminary data.</text>
</comment>
<organism evidence="1 2">
    <name type="scientific">Saitozyma podzolica</name>
    <dbReference type="NCBI Taxonomy" id="1890683"/>
    <lineage>
        <taxon>Eukaryota</taxon>
        <taxon>Fungi</taxon>
        <taxon>Dikarya</taxon>
        <taxon>Basidiomycota</taxon>
        <taxon>Agaricomycotina</taxon>
        <taxon>Tremellomycetes</taxon>
        <taxon>Tremellales</taxon>
        <taxon>Trimorphomycetaceae</taxon>
        <taxon>Saitozyma</taxon>
    </lineage>
</organism>
<evidence type="ECO:0000313" key="2">
    <source>
        <dbReference type="Proteomes" id="UP000279259"/>
    </source>
</evidence>
<gene>
    <name evidence="1" type="ORF">EHS25_004282</name>
</gene>
<dbReference type="EMBL" id="RSCD01000002">
    <property type="protein sequence ID" value="RSH94479.1"/>
    <property type="molecule type" value="Genomic_DNA"/>
</dbReference>
<dbReference type="Proteomes" id="UP000279259">
    <property type="component" value="Unassembled WGS sequence"/>
</dbReference>
<protein>
    <submittedName>
        <fullName evidence="1">Uncharacterized protein</fullName>
    </submittedName>
</protein>
<sequence>MSIDLELPTEQSRQTAAQFRGYLKSLPDVDDRVANDIALYGQIRPFRDLYGDPEQPLGTEFDAFSNDFVFDLRSSSPDKFDETIDMWKEEQREMRTNQVLTRLIVDVELGRVPDFQEYVANKSLSRGVSIARGR</sequence>